<evidence type="ECO:0000313" key="1">
    <source>
        <dbReference type="EMBL" id="KAF2830950.1"/>
    </source>
</evidence>
<dbReference type="EMBL" id="MU006218">
    <property type="protein sequence ID" value="KAF2830950.1"/>
    <property type="molecule type" value="Genomic_DNA"/>
</dbReference>
<sequence length="175" mass="20438">MLMFCSQVFTFSPFTRTSQNEHSSTHDSVFRQHIPYLWPRGMLVQRMQKISIDNFASIFTDDSAHQLLYPIIEFSRKHLHIQIDVLLSYWHYDGQFSPLLFLRKGLILEGLFGGANVSIPFREDDDAVFRLLTSKPRALFHFTSLHIKPREGSTYNSIAFGRRLDAAFKVRIRIN</sequence>
<gene>
    <name evidence="1" type="ORF">CC86DRAFT_132929</name>
</gene>
<name>A0A6A7ACA6_9PLEO</name>
<organism evidence="1 2">
    <name type="scientific">Ophiobolus disseminans</name>
    <dbReference type="NCBI Taxonomy" id="1469910"/>
    <lineage>
        <taxon>Eukaryota</taxon>
        <taxon>Fungi</taxon>
        <taxon>Dikarya</taxon>
        <taxon>Ascomycota</taxon>
        <taxon>Pezizomycotina</taxon>
        <taxon>Dothideomycetes</taxon>
        <taxon>Pleosporomycetidae</taxon>
        <taxon>Pleosporales</taxon>
        <taxon>Pleosporineae</taxon>
        <taxon>Phaeosphaeriaceae</taxon>
        <taxon>Ophiobolus</taxon>
    </lineage>
</organism>
<keyword evidence="2" id="KW-1185">Reference proteome</keyword>
<proteinExistence type="predicted"/>
<dbReference type="Proteomes" id="UP000799424">
    <property type="component" value="Unassembled WGS sequence"/>
</dbReference>
<reference evidence="1" key="1">
    <citation type="journal article" date="2020" name="Stud. Mycol.">
        <title>101 Dothideomycetes genomes: a test case for predicting lifestyles and emergence of pathogens.</title>
        <authorList>
            <person name="Haridas S."/>
            <person name="Albert R."/>
            <person name="Binder M."/>
            <person name="Bloem J."/>
            <person name="Labutti K."/>
            <person name="Salamov A."/>
            <person name="Andreopoulos B."/>
            <person name="Baker S."/>
            <person name="Barry K."/>
            <person name="Bills G."/>
            <person name="Bluhm B."/>
            <person name="Cannon C."/>
            <person name="Castanera R."/>
            <person name="Culley D."/>
            <person name="Daum C."/>
            <person name="Ezra D."/>
            <person name="Gonzalez J."/>
            <person name="Henrissat B."/>
            <person name="Kuo A."/>
            <person name="Liang C."/>
            <person name="Lipzen A."/>
            <person name="Lutzoni F."/>
            <person name="Magnuson J."/>
            <person name="Mondo S."/>
            <person name="Nolan M."/>
            <person name="Ohm R."/>
            <person name="Pangilinan J."/>
            <person name="Park H.-J."/>
            <person name="Ramirez L."/>
            <person name="Alfaro M."/>
            <person name="Sun H."/>
            <person name="Tritt A."/>
            <person name="Yoshinaga Y."/>
            <person name="Zwiers L.-H."/>
            <person name="Turgeon B."/>
            <person name="Goodwin S."/>
            <person name="Spatafora J."/>
            <person name="Crous P."/>
            <person name="Grigoriev I."/>
        </authorList>
    </citation>
    <scope>NUCLEOTIDE SEQUENCE</scope>
    <source>
        <strain evidence="1">CBS 113818</strain>
    </source>
</reference>
<accession>A0A6A7ACA6</accession>
<evidence type="ECO:0000313" key="2">
    <source>
        <dbReference type="Proteomes" id="UP000799424"/>
    </source>
</evidence>
<dbReference type="AlphaFoldDB" id="A0A6A7ACA6"/>
<protein>
    <submittedName>
        <fullName evidence="1">Uncharacterized protein</fullName>
    </submittedName>
</protein>